<feature type="domain" description="Thiolase N-terminal" evidence="15">
    <location>
        <begin position="5"/>
        <end position="257"/>
    </location>
</feature>
<evidence type="ECO:0000256" key="8">
    <source>
        <dbReference type="ARBA" id="ARBA00023140"/>
    </source>
</evidence>
<evidence type="ECO:0000313" key="18">
    <source>
        <dbReference type="EMBL" id="RGC46296.1"/>
    </source>
</evidence>
<dbReference type="PANTHER" id="PTHR43853:SF8">
    <property type="entry name" value="3-KETOACYL-COA THIOLASE, PEROXISOMAL"/>
    <property type="match status" value="1"/>
</dbReference>
<dbReference type="Proteomes" id="UP000260773">
    <property type="component" value="Unassembled WGS sequence"/>
</dbReference>
<dbReference type="EMBL" id="QVFD01000009">
    <property type="protein sequence ID" value="RGC46296.1"/>
    <property type="molecule type" value="Genomic_DNA"/>
</dbReference>
<keyword evidence="9 14" id="KW-0012">Acyltransferase</keyword>
<dbReference type="InterPro" id="IPR020613">
    <property type="entry name" value="Thiolase_CS"/>
</dbReference>
<dbReference type="GeneID" id="74986401"/>
<comment type="similarity">
    <text evidence="3 14">Belongs to the thiolase-like superfamily. Thiolase family.</text>
</comment>
<evidence type="ECO:0000256" key="9">
    <source>
        <dbReference type="ARBA" id="ARBA00023315"/>
    </source>
</evidence>
<evidence type="ECO:0000259" key="16">
    <source>
        <dbReference type="Pfam" id="PF02803"/>
    </source>
</evidence>
<comment type="catalytic activity">
    <reaction evidence="12">
        <text>2 acetyl-CoA = acetoacetyl-CoA + CoA</text>
        <dbReference type="Rhea" id="RHEA:21036"/>
        <dbReference type="ChEBI" id="CHEBI:57286"/>
        <dbReference type="ChEBI" id="CHEBI:57287"/>
        <dbReference type="ChEBI" id="CHEBI:57288"/>
        <dbReference type="EC" id="2.3.1.9"/>
    </reaction>
</comment>
<proteinExistence type="inferred from homology"/>
<evidence type="ECO:0000256" key="10">
    <source>
        <dbReference type="ARBA" id="ARBA00024073"/>
    </source>
</evidence>
<feature type="active site" description="Acyl-thioester intermediate" evidence="13">
    <location>
        <position position="92"/>
    </location>
</feature>
<dbReference type="EMBL" id="QVEP01000045">
    <property type="protein sequence ID" value="RGB75578.1"/>
    <property type="molecule type" value="Genomic_DNA"/>
</dbReference>
<feature type="active site" description="Proton acceptor" evidence="13">
    <location>
        <position position="374"/>
    </location>
</feature>
<gene>
    <name evidence="17" type="ORF">DW070_13920</name>
    <name evidence="18" type="ORF">DW747_10410</name>
</gene>
<dbReference type="PROSITE" id="PS00099">
    <property type="entry name" value="THIOLASE_3"/>
    <property type="match status" value="1"/>
</dbReference>
<evidence type="ECO:0000256" key="11">
    <source>
        <dbReference type="ARBA" id="ARBA00044137"/>
    </source>
</evidence>
<comment type="subcellular location">
    <subcellularLocation>
        <location evidence="1">Peroxisome</location>
    </subcellularLocation>
</comment>
<protein>
    <recommendedName>
        <fullName evidence="11">Acetyl-CoA acetyltransferase</fullName>
        <ecNumber evidence="10">2.3.1.16</ecNumber>
    </recommendedName>
</protein>
<dbReference type="InterPro" id="IPR016039">
    <property type="entry name" value="Thiolase-like"/>
</dbReference>
<dbReference type="InterPro" id="IPR002155">
    <property type="entry name" value="Thiolase"/>
</dbReference>
<evidence type="ECO:0000313" key="19">
    <source>
        <dbReference type="Proteomes" id="UP000260773"/>
    </source>
</evidence>
<organism evidence="17 19">
    <name type="scientific">Coprococcus catus</name>
    <dbReference type="NCBI Taxonomy" id="116085"/>
    <lineage>
        <taxon>Bacteria</taxon>
        <taxon>Bacillati</taxon>
        <taxon>Bacillota</taxon>
        <taxon>Clostridia</taxon>
        <taxon>Lachnospirales</taxon>
        <taxon>Lachnospiraceae</taxon>
        <taxon>Coprococcus</taxon>
    </lineage>
</organism>
<evidence type="ECO:0000256" key="5">
    <source>
        <dbReference type="ARBA" id="ARBA00022832"/>
    </source>
</evidence>
<evidence type="ECO:0000256" key="3">
    <source>
        <dbReference type="ARBA" id="ARBA00010982"/>
    </source>
</evidence>
<dbReference type="InterPro" id="IPR020610">
    <property type="entry name" value="Thiolase_AS"/>
</dbReference>
<dbReference type="PROSITE" id="PS00737">
    <property type="entry name" value="THIOLASE_2"/>
    <property type="match status" value="1"/>
</dbReference>
<evidence type="ECO:0000256" key="2">
    <source>
        <dbReference type="ARBA" id="ARBA00005189"/>
    </source>
</evidence>
<evidence type="ECO:0000256" key="13">
    <source>
        <dbReference type="PIRSR" id="PIRSR000429-1"/>
    </source>
</evidence>
<dbReference type="PIRSF" id="PIRSF000429">
    <property type="entry name" value="Ac-CoA_Ac_transf"/>
    <property type="match status" value="1"/>
</dbReference>
<keyword evidence="8" id="KW-0576">Peroxisome</keyword>
<comment type="caution">
    <text evidence="17">The sequence shown here is derived from an EMBL/GenBank/DDBJ whole genome shotgun (WGS) entry which is preliminary data.</text>
</comment>
<dbReference type="PANTHER" id="PTHR43853">
    <property type="entry name" value="3-KETOACYL-COA THIOLASE, PEROXISOMAL"/>
    <property type="match status" value="1"/>
</dbReference>
<evidence type="ECO:0000259" key="15">
    <source>
        <dbReference type="Pfam" id="PF00108"/>
    </source>
</evidence>
<evidence type="ECO:0000313" key="17">
    <source>
        <dbReference type="EMBL" id="RGB75578.1"/>
    </source>
</evidence>
<evidence type="ECO:0000256" key="1">
    <source>
        <dbReference type="ARBA" id="ARBA00004275"/>
    </source>
</evidence>
<keyword evidence="6" id="KW-0809">Transit peptide</keyword>
<accession>A0A3E2TH04</accession>
<keyword evidence="4 14" id="KW-0808">Transferase</keyword>
<dbReference type="Gene3D" id="3.40.47.10">
    <property type="match status" value="2"/>
</dbReference>
<dbReference type="Pfam" id="PF02803">
    <property type="entry name" value="Thiolase_C"/>
    <property type="match status" value="1"/>
</dbReference>
<dbReference type="InterPro" id="IPR050215">
    <property type="entry name" value="Thiolase-like_sf_Thiolase"/>
</dbReference>
<dbReference type="GO" id="GO:0003985">
    <property type="term" value="F:acetyl-CoA C-acetyltransferase activity"/>
    <property type="evidence" value="ECO:0007669"/>
    <property type="project" value="UniProtKB-EC"/>
</dbReference>
<name>A0A3E2TH04_9FIRM</name>
<dbReference type="EC" id="2.3.1.16" evidence="10"/>
<dbReference type="AlphaFoldDB" id="A0A3E2TH04"/>
<reference evidence="19 20" key="1">
    <citation type="submission" date="2018-08" db="EMBL/GenBank/DDBJ databases">
        <title>A genome reference for cultivated species of the human gut microbiota.</title>
        <authorList>
            <person name="Zou Y."/>
            <person name="Xue W."/>
            <person name="Luo G."/>
        </authorList>
    </citation>
    <scope>NUCLEOTIDE SEQUENCE [LARGE SCALE GENOMIC DNA]</scope>
    <source>
        <strain evidence="17 19">AF45-17</strain>
        <strain evidence="18 20">AM28-39</strain>
    </source>
</reference>
<dbReference type="InterPro" id="IPR020617">
    <property type="entry name" value="Thiolase_C"/>
</dbReference>
<dbReference type="GO" id="GO:0010124">
    <property type="term" value="P:phenylacetate catabolic process"/>
    <property type="evidence" value="ECO:0007669"/>
    <property type="project" value="TreeGrafter"/>
</dbReference>
<dbReference type="Pfam" id="PF00108">
    <property type="entry name" value="Thiolase_N"/>
    <property type="match status" value="1"/>
</dbReference>
<dbReference type="NCBIfam" id="TIGR01930">
    <property type="entry name" value="AcCoA-C-Actrans"/>
    <property type="match status" value="1"/>
</dbReference>
<dbReference type="InterPro" id="IPR020615">
    <property type="entry name" value="Thiolase_acyl_enz_int_AS"/>
</dbReference>
<feature type="domain" description="Thiolase C-terminal" evidence="16">
    <location>
        <begin position="266"/>
        <end position="386"/>
    </location>
</feature>
<evidence type="ECO:0000256" key="14">
    <source>
        <dbReference type="RuleBase" id="RU003557"/>
    </source>
</evidence>
<dbReference type="OrthoDB" id="9764892at2"/>
<dbReference type="GO" id="GO:0005737">
    <property type="term" value="C:cytoplasm"/>
    <property type="evidence" value="ECO:0007669"/>
    <property type="project" value="UniProtKB-ARBA"/>
</dbReference>
<dbReference type="InterPro" id="IPR020616">
    <property type="entry name" value="Thiolase_N"/>
</dbReference>
<evidence type="ECO:0000256" key="7">
    <source>
        <dbReference type="ARBA" id="ARBA00023098"/>
    </source>
</evidence>
<evidence type="ECO:0000256" key="6">
    <source>
        <dbReference type="ARBA" id="ARBA00022946"/>
    </source>
</evidence>
<dbReference type="RefSeq" id="WP_015513841.1">
    <property type="nucleotide sequence ID" value="NZ_JAAXCM010000021.1"/>
</dbReference>
<keyword evidence="7" id="KW-0443">Lipid metabolism</keyword>
<keyword evidence="20" id="KW-1185">Reference proteome</keyword>
<evidence type="ECO:0000256" key="4">
    <source>
        <dbReference type="ARBA" id="ARBA00022679"/>
    </source>
</evidence>
<dbReference type="GO" id="GO:0006635">
    <property type="term" value="P:fatty acid beta-oxidation"/>
    <property type="evidence" value="ECO:0007669"/>
    <property type="project" value="TreeGrafter"/>
</dbReference>
<feature type="active site" description="Proton acceptor" evidence="13">
    <location>
        <position position="344"/>
    </location>
</feature>
<keyword evidence="5" id="KW-0276">Fatty acid metabolism</keyword>
<evidence type="ECO:0000256" key="12">
    <source>
        <dbReference type="ARBA" id="ARBA00051550"/>
    </source>
</evidence>
<dbReference type="FunFam" id="3.40.47.10:FF:000010">
    <property type="entry name" value="Acetyl-CoA acetyltransferase (Thiolase)"/>
    <property type="match status" value="1"/>
</dbReference>
<comment type="pathway">
    <text evidence="2">Lipid metabolism.</text>
</comment>
<dbReference type="CDD" id="cd00751">
    <property type="entry name" value="thiolase"/>
    <property type="match status" value="1"/>
</dbReference>
<sequence length="388" mass="40695">MSREVVIVAYGRSAVCKSRKGSFAGTHPIEYSAQVLKGVLDKVPQLDRSEIEDVIMGCAVQHGTTSMNIAKSVCARAELPECVAGHTINRFCSSGLQAIATGANAIACGQGDVIVAGGVESMTDTYAPYPVEFQDAWLNEHAPGAYMGMGMTAENIVKNYGVTREEMDRMAYESNMKAAKAQKEGKLAPSIIPVTVVDKDGNEKVVTEDEGIRPTTTMETLAGLKPCFIPAEEGGTVTAATSSQTSDAAAFVVLMAADKAKELGIKPIAKMVSFGVAGCDATMMGLGPIYAVPKALKRAGKTIDDMDVIELNEAFAAQAIPCIKVLKMDPEKVNPYGGAMALGHPMGATGAFLTCKALDYLQDNKKTTALVTMCIGGGMGAAAVFELL</sequence>
<dbReference type="SUPFAM" id="SSF53901">
    <property type="entry name" value="Thiolase-like"/>
    <property type="match status" value="2"/>
</dbReference>
<evidence type="ECO:0000313" key="20">
    <source>
        <dbReference type="Proteomes" id="UP000261231"/>
    </source>
</evidence>
<dbReference type="PROSITE" id="PS00098">
    <property type="entry name" value="THIOLASE_1"/>
    <property type="match status" value="1"/>
</dbReference>
<dbReference type="Proteomes" id="UP000261231">
    <property type="component" value="Unassembled WGS sequence"/>
</dbReference>